<proteinExistence type="predicted"/>
<organism evidence="1 2">
    <name type="scientific">Platanthera guangdongensis</name>
    <dbReference type="NCBI Taxonomy" id="2320717"/>
    <lineage>
        <taxon>Eukaryota</taxon>
        <taxon>Viridiplantae</taxon>
        <taxon>Streptophyta</taxon>
        <taxon>Embryophyta</taxon>
        <taxon>Tracheophyta</taxon>
        <taxon>Spermatophyta</taxon>
        <taxon>Magnoliopsida</taxon>
        <taxon>Liliopsida</taxon>
        <taxon>Asparagales</taxon>
        <taxon>Orchidaceae</taxon>
        <taxon>Orchidoideae</taxon>
        <taxon>Orchideae</taxon>
        <taxon>Orchidinae</taxon>
        <taxon>Platanthera</taxon>
    </lineage>
</organism>
<evidence type="ECO:0000313" key="2">
    <source>
        <dbReference type="Proteomes" id="UP001412067"/>
    </source>
</evidence>
<dbReference type="EMBL" id="JBBWWR010000008">
    <property type="protein sequence ID" value="KAK8962880.1"/>
    <property type="molecule type" value="Genomic_DNA"/>
</dbReference>
<keyword evidence="2" id="KW-1185">Reference proteome</keyword>
<sequence>MSCTEVDAILSEEIRISTREVEVQIIPNAPSNSFAVCVEEQCADSGQCDDPDGSDFGITPDTQTRAMKITLFSFLTMSVRSSFDFSSTCLPSYERPLLQRRRL</sequence>
<reference evidence="1 2" key="1">
    <citation type="journal article" date="2022" name="Nat. Plants">
        <title>Genomes of leafy and leafless Platanthera orchids illuminate the evolution of mycoheterotrophy.</title>
        <authorList>
            <person name="Li M.H."/>
            <person name="Liu K.W."/>
            <person name="Li Z."/>
            <person name="Lu H.C."/>
            <person name="Ye Q.L."/>
            <person name="Zhang D."/>
            <person name="Wang J.Y."/>
            <person name="Li Y.F."/>
            <person name="Zhong Z.M."/>
            <person name="Liu X."/>
            <person name="Yu X."/>
            <person name="Liu D.K."/>
            <person name="Tu X.D."/>
            <person name="Liu B."/>
            <person name="Hao Y."/>
            <person name="Liao X.Y."/>
            <person name="Jiang Y.T."/>
            <person name="Sun W.H."/>
            <person name="Chen J."/>
            <person name="Chen Y.Q."/>
            <person name="Ai Y."/>
            <person name="Zhai J.W."/>
            <person name="Wu S.S."/>
            <person name="Zhou Z."/>
            <person name="Hsiao Y.Y."/>
            <person name="Wu W.L."/>
            <person name="Chen Y.Y."/>
            <person name="Lin Y.F."/>
            <person name="Hsu J.L."/>
            <person name="Li C.Y."/>
            <person name="Wang Z.W."/>
            <person name="Zhao X."/>
            <person name="Zhong W.Y."/>
            <person name="Ma X.K."/>
            <person name="Ma L."/>
            <person name="Huang J."/>
            <person name="Chen G.Z."/>
            <person name="Huang M.Z."/>
            <person name="Huang L."/>
            <person name="Peng D.H."/>
            <person name="Luo Y.B."/>
            <person name="Zou S.Q."/>
            <person name="Chen S.P."/>
            <person name="Lan S."/>
            <person name="Tsai W.C."/>
            <person name="Van de Peer Y."/>
            <person name="Liu Z.J."/>
        </authorList>
    </citation>
    <scope>NUCLEOTIDE SEQUENCE [LARGE SCALE GENOMIC DNA]</scope>
    <source>
        <strain evidence="1">Lor288</strain>
    </source>
</reference>
<dbReference type="Proteomes" id="UP001412067">
    <property type="component" value="Unassembled WGS sequence"/>
</dbReference>
<evidence type="ECO:0000313" key="1">
    <source>
        <dbReference type="EMBL" id="KAK8962880.1"/>
    </source>
</evidence>
<name>A0ABR2MFZ1_9ASPA</name>
<protein>
    <submittedName>
        <fullName evidence="1">Uncharacterized protein</fullName>
    </submittedName>
</protein>
<accession>A0ABR2MFZ1</accession>
<comment type="caution">
    <text evidence="1">The sequence shown here is derived from an EMBL/GenBank/DDBJ whole genome shotgun (WGS) entry which is preliminary data.</text>
</comment>
<gene>
    <name evidence="1" type="ORF">KSP40_PGU006370</name>
</gene>